<dbReference type="PROSITE" id="PS00518">
    <property type="entry name" value="ZF_RING_1"/>
    <property type="match status" value="1"/>
</dbReference>
<comment type="caution">
    <text evidence="6">The sequence shown here is derived from an EMBL/GenBank/DDBJ whole genome shotgun (WGS) entry which is preliminary data.</text>
</comment>
<dbReference type="SUPFAM" id="SSF57850">
    <property type="entry name" value="RING/U-box"/>
    <property type="match status" value="1"/>
</dbReference>
<sequence length="218" mass="23528">MATESGLQSLIAVDDIDLCAVCLERACSKVIICYLIILLFSGCGHELCIQCALYLCSTSNTSSEIVGLPGSIPCPFCRHGIISFVKLPSTRVKGFKPNLALSLCNPCILHPCALDVPVTCRSEVRRNRVAAVSSEIICPLTCAPFASGVIPSCNCDDDPCPSNGSQGEVQAQSSRSLHITSEELEKMEEQRVDASCSGMFWGRRSCHREHQCNSEINA</sequence>
<protein>
    <recommendedName>
        <fullName evidence="5">RING-type domain-containing protein</fullName>
    </recommendedName>
</protein>
<dbReference type="GO" id="GO:0008270">
    <property type="term" value="F:zinc ion binding"/>
    <property type="evidence" value="ECO:0007669"/>
    <property type="project" value="UniProtKB-KW"/>
</dbReference>
<feature type="domain" description="RING-type" evidence="5">
    <location>
        <begin position="19"/>
        <end position="78"/>
    </location>
</feature>
<accession>A0A426ZXZ3</accession>
<name>A0A426ZXZ3_ENSVE</name>
<dbReference type="InterPro" id="IPR001841">
    <property type="entry name" value="Znf_RING"/>
</dbReference>
<keyword evidence="1" id="KW-0479">Metal-binding</keyword>
<dbReference type="EMBL" id="AMZH03004569">
    <property type="protein sequence ID" value="RRT68822.1"/>
    <property type="molecule type" value="Genomic_DNA"/>
</dbReference>
<evidence type="ECO:0000256" key="4">
    <source>
        <dbReference type="PROSITE-ProRule" id="PRU00175"/>
    </source>
</evidence>
<proteinExistence type="predicted"/>
<organism evidence="6 7">
    <name type="scientific">Ensete ventricosum</name>
    <name type="common">Abyssinian banana</name>
    <name type="synonym">Musa ensete</name>
    <dbReference type="NCBI Taxonomy" id="4639"/>
    <lineage>
        <taxon>Eukaryota</taxon>
        <taxon>Viridiplantae</taxon>
        <taxon>Streptophyta</taxon>
        <taxon>Embryophyta</taxon>
        <taxon>Tracheophyta</taxon>
        <taxon>Spermatophyta</taxon>
        <taxon>Magnoliopsida</taxon>
        <taxon>Liliopsida</taxon>
        <taxon>Zingiberales</taxon>
        <taxon>Musaceae</taxon>
        <taxon>Ensete</taxon>
    </lineage>
</organism>
<evidence type="ECO:0000259" key="5">
    <source>
        <dbReference type="PROSITE" id="PS50089"/>
    </source>
</evidence>
<evidence type="ECO:0000256" key="3">
    <source>
        <dbReference type="ARBA" id="ARBA00022833"/>
    </source>
</evidence>
<dbReference type="AlphaFoldDB" id="A0A426ZXZ3"/>
<reference evidence="6 7" key="1">
    <citation type="journal article" date="2014" name="Agronomy (Basel)">
        <title>A Draft Genome Sequence for Ensete ventricosum, the Drought-Tolerant Tree Against Hunger.</title>
        <authorList>
            <person name="Harrison J."/>
            <person name="Moore K.A."/>
            <person name="Paszkiewicz K."/>
            <person name="Jones T."/>
            <person name="Grant M."/>
            <person name="Ambacheew D."/>
            <person name="Muzemil S."/>
            <person name="Studholme D.J."/>
        </authorList>
    </citation>
    <scope>NUCLEOTIDE SEQUENCE [LARGE SCALE GENOMIC DNA]</scope>
</reference>
<gene>
    <name evidence="6" type="ORF">B296_00037977</name>
</gene>
<keyword evidence="2 4" id="KW-0863">Zinc-finger</keyword>
<evidence type="ECO:0000256" key="1">
    <source>
        <dbReference type="ARBA" id="ARBA00022723"/>
    </source>
</evidence>
<dbReference type="InterPro" id="IPR017907">
    <property type="entry name" value="Znf_RING_CS"/>
</dbReference>
<keyword evidence="3" id="KW-0862">Zinc</keyword>
<evidence type="ECO:0000313" key="7">
    <source>
        <dbReference type="Proteomes" id="UP000287651"/>
    </source>
</evidence>
<evidence type="ECO:0000313" key="6">
    <source>
        <dbReference type="EMBL" id="RRT68822.1"/>
    </source>
</evidence>
<dbReference type="Proteomes" id="UP000287651">
    <property type="component" value="Unassembled WGS sequence"/>
</dbReference>
<dbReference type="PROSITE" id="PS50089">
    <property type="entry name" value="ZF_RING_2"/>
    <property type="match status" value="1"/>
</dbReference>
<evidence type="ECO:0000256" key="2">
    <source>
        <dbReference type="ARBA" id="ARBA00022771"/>
    </source>
</evidence>